<feature type="transmembrane region" description="Helical" evidence="1">
    <location>
        <begin position="29"/>
        <end position="46"/>
    </location>
</feature>
<dbReference type="Proteomes" id="UP001272242">
    <property type="component" value="Unassembled WGS sequence"/>
</dbReference>
<evidence type="ECO:0000313" key="2">
    <source>
        <dbReference type="EMBL" id="MDY3558881.1"/>
    </source>
</evidence>
<name>A0ABU5EYX2_9BACT</name>
<dbReference type="RefSeq" id="WP_261184214.1">
    <property type="nucleotide sequence ID" value="NZ_JAXBLV010000066.1"/>
</dbReference>
<evidence type="ECO:0000256" key="1">
    <source>
        <dbReference type="SAM" id="Phobius"/>
    </source>
</evidence>
<accession>A0ABU5EYX2</accession>
<sequence length="52" mass="5426">MRGLLRTLVALAFLHWGLGAALGKAVPAAVLFGVVYGIGVWALESYEPARSG</sequence>
<organism evidence="2 3">
    <name type="scientific">Gemmata algarum</name>
    <dbReference type="NCBI Taxonomy" id="2975278"/>
    <lineage>
        <taxon>Bacteria</taxon>
        <taxon>Pseudomonadati</taxon>
        <taxon>Planctomycetota</taxon>
        <taxon>Planctomycetia</taxon>
        <taxon>Gemmatales</taxon>
        <taxon>Gemmataceae</taxon>
        <taxon>Gemmata</taxon>
    </lineage>
</organism>
<gene>
    <name evidence="2" type="ORF">R5W23_006057</name>
</gene>
<dbReference type="EMBL" id="JAXBLV010000066">
    <property type="protein sequence ID" value="MDY3558881.1"/>
    <property type="molecule type" value="Genomic_DNA"/>
</dbReference>
<proteinExistence type="predicted"/>
<evidence type="ECO:0000313" key="3">
    <source>
        <dbReference type="Proteomes" id="UP001272242"/>
    </source>
</evidence>
<protein>
    <submittedName>
        <fullName evidence="2">Uncharacterized protein</fullName>
    </submittedName>
</protein>
<keyword evidence="1" id="KW-0812">Transmembrane</keyword>
<keyword evidence="1" id="KW-1133">Transmembrane helix</keyword>
<keyword evidence="3" id="KW-1185">Reference proteome</keyword>
<keyword evidence="1" id="KW-0472">Membrane</keyword>
<comment type="caution">
    <text evidence="2">The sequence shown here is derived from an EMBL/GenBank/DDBJ whole genome shotgun (WGS) entry which is preliminary data.</text>
</comment>
<reference evidence="3" key="1">
    <citation type="journal article" date="2023" name="Mar. Drugs">
        <title>Gemmata algarum, a Novel Planctomycete Isolated from an Algal Mat, Displays Antimicrobial Activity.</title>
        <authorList>
            <person name="Kumar G."/>
            <person name="Kallscheuer N."/>
            <person name="Kashif M."/>
            <person name="Ahamad S."/>
            <person name="Jagadeeshwari U."/>
            <person name="Pannikurungottu S."/>
            <person name="Haufschild T."/>
            <person name="Kabuu M."/>
            <person name="Sasikala C."/>
            <person name="Jogler C."/>
            <person name="Ramana C."/>
        </authorList>
    </citation>
    <scope>NUCLEOTIDE SEQUENCE [LARGE SCALE GENOMIC DNA]</scope>
    <source>
        <strain evidence="3">JC673</strain>
    </source>
</reference>